<comment type="caution">
    <text evidence="1">The sequence shown here is derived from an EMBL/GenBank/DDBJ whole genome shotgun (WGS) entry which is preliminary data.</text>
</comment>
<reference evidence="1" key="1">
    <citation type="submission" date="2023-08" db="EMBL/GenBank/DDBJ databases">
        <title>Pelteobagrus vachellii genome.</title>
        <authorList>
            <person name="Liu H."/>
        </authorList>
    </citation>
    <scope>NUCLEOTIDE SEQUENCE</scope>
    <source>
        <strain evidence="1">PRFRI_2022a</strain>
        <tissue evidence="1">Muscle</tissue>
    </source>
</reference>
<keyword evidence="2" id="KW-1185">Reference proteome</keyword>
<protein>
    <submittedName>
        <fullName evidence="1">Uncharacterized protein</fullName>
    </submittedName>
</protein>
<accession>A0AA88NJM4</accession>
<dbReference type="Proteomes" id="UP001187315">
    <property type="component" value="Unassembled WGS sequence"/>
</dbReference>
<dbReference type="SUPFAM" id="SSF53098">
    <property type="entry name" value="Ribonuclease H-like"/>
    <property type="match status" value="1"/>
</dbReference>
<dbReference type="PANTHER" id="PTHR22891">
    <property type="entry name" value="EUKARYOTIC TRANSLATION INITIATION FACTOR 2C"/>
    <property type="match status" value="1"/>
</dbReference>
<organism evidence="1 2">
    <name type="scientific">Tachysurus vachellii</name>
    <name type="common">Darkbarbel catfish</name>
    <name type="synonym">Pelteobagrus vachellii</name>
    <dbReference type="NCBI Taxonomy" id="175792"/>
    <lineage>
        <taxon>Eukaryota</taxon>
        <taxon>Metazoa</taxon>
        <taxon>Chordata</taxon>
        <taxon>Craniata</taxon>
        <taxon>Vertebrata</taxon>
        <taxon>Euteleostomi</taxon>
        <taxon>Actinopterygii</taxon>
        <taxon>Neopterygii</taxon>
        <taxon>Teleostei</taxon>
        <taxon>Ostariophysi</taxon>
        <taxon>Siluriformes</taxon>
        <taxon>Bagridae</taxon>
        <taxon>Tachysurus</taxon>
    </lineage>
</organism>
<name>A0AA88NJM4_TACVA</name>
<dbReference type="InterPro" id="IPR036085">
    <property type="entry name" value="PAZ_dom_sf"/>
</dbReference>
<sequence length="162" mass="18339">MGPTRAPPPGPALLVPEFCYLTGLTDNMRNDFTIMRDLATHTRLSPEQRENRLNRFVSKISKNASAQDALGRWGLSFENKMLNLTGRVLPAERIIHGARAYEYNPWVADWSKEMRGPLINAIPLGNWPMFFTRRNADIAHSRMQALNKVSGPMGIQMQRSGM</sequence>
<proteinExistence type="predicted"/>
<evidence type="ECO:0000313" key="2">
    <source>
        <dbReference type="Proteomes" id="UP001187315"/>
    </source>
</evidence>
<dbReference type="EMBL" id="JAVHJS010000004">
    <property type="protein sequence ID" value="KAK2859959.1"/>
    <property type="molecule type" value="Genomic_DNA"/>
</dbReference>
<dbReference type="SUPFAM" id="SSF101690">
    <property type="entry name" value="PAZ domain"/>
    <property type="match status" value="1"/>
</dbReference>
<gene>
    <name evidence="1" type="ORF">Q7C36_004125</name>
</gene>
<dbReference type="InterPro" id="IPR012337">
    <property type="entry name" value="RNaseH-like_sf"/>
</dbReference>
<evidence type="ECO:0000313" key="1">
    <source>
        <dbReference type="EMBL" id="KAK2859959.1"/>
    </source>
</evidence>
<dbReference type="AlphaFoldDB" id="A0AA88NJM4"/>